<reference evidence="3" key="2">
    <citation type="journal article" date="2024" name="Plant">
        <title>Genomic evolution and insights into agronomic trait innovations of Sesamum species.</title>
        <authorList>
            <person name="Miao H."/>
            <person name="Wang L."/>
            <person name="Qu L."/>
            <person name="Liu H."/>
            <person name="Sun Y."/>
            <person name="Le M."/>
            <person name="Wang Q."/>
            <person name="Wei S."/>
            <person name="Zheng Y."/>
            <person name="Lin W."/>
            <person name="Duan Y."/>
            <person name="Cao H."/>
            <person name="Xiong S."/>
            <person name="Wang X."/>
            <person name="Wei L."/>
            <person name="Li C."/>
            <person name="Ma Q."/>
            <person name="Ju M."/>
            <person name="Zhao R."/>
            <person name="Li G."/>
            <person name="Mu C."/>
            <person name="Tian Q."/>
            <person name="Mei H."/>
            <person name="Zhang T."/>
            <person name="Gao T."/>
            <person name="Zhang H."/>
        </authorList>
    </citation>
    <scope>NUCLEOTIDE SEQUENCE</scope>
    <source>
        <strain evidence="3">3651</strain>
    </source>
</reference>
<dbReference type="AlphaFoldDB" id="A0AAE1Y859"/>
<feature type="region of interest" description="Disordered" evidence="2">
    <location>
        <begin position="154"/>
        <end position="203"/>
    </location>
</feature>
<dbReference type="EMBL" id="JACGWO010000006">
    <property type="protein sequence ID" value="KAK4425453.1"/>
    <property type="molecule type" value="Genomic_DNA"/>
</dbReference>
<gene>
    <name evidence="3" type="ORF">Salat_1739300</name>
</gene>
<keyword evidence="4" id="KW-1185">Reference proteome</keyword>
<evidence type="ECO:0000313" key="4">
    <source>
        <dbReference type="Proteomes" id="UP001293254"/>
    </source>
</evidence>
<keyword evidence="1" id="KW-0175">Coiled coil</keyword>
<evidence type="ECO:0000256" key="1">
    <source>
        <dbReference type="SAM" id="Coils"/>
    </source>
</evidence>
<organism evidence="3 4">
    <name type="scientific">Sesamum alatum</name>
    <dbReference type="NCBI Taxonomy" id="300844"/>
    <lineage>
        <taxon>Eukaryota</taxon>
        <taxon>Viridiplantae</taxon>
        <taxon>Streptophyta</taxon>
        <taxon>Embryophyta</taxon>
        <taxon>Tracheophyta</taxon>
        <taxon>Spermatophyta</taxon>
        <taxon>Magnoliopsida</taxon>
        <taxon>eudicotyledons</taxon>
        <taxon>Gunneridae</taxon>
        <taxon>Pentapetalae</taxon>
        <taxon>asterids</taxon>
        <taxon>lamiids</taxon>
        <taxon>Lamiales</taxon>
        <taxon>Pedaliaceae</taxon>
        <taxon>Sesamum</taxon>
    </lineage>
</organism>
<evidence type="ECO:0000256" key="2">
    <source>
        <dbReference type="SAM" id="MobiDB-lite"/>
    </source>
</evidence>
<evidence type="ECO:0000313" key="3">
    <source>
        <dbReference type="EMBL" id="KAK4425453.1"/>
    </source>
</evidence>
<feature type="compositionally biased region" description="Polar residues" evidence="2">
    <location>
        <begin position="155"/>
        <end position="168"/>
    </location>
</feature>
<name>A0AAE1Y859_9LAMI</name>
<dbReference type="Proteomes" id="UP001293254">
    <property type="component" value="Unassembled WGS sequence"/>
</dbReference>
<protein>
    <submittedName>
        <fullName evidence="3">Uncharacterized protein</fullName>
    </submittedName>
</protein>
<sequence length="372" mass="41049">MPPLLRLWRLVKPWRDPPPGFLTVYSVQLLSGLRFPLPPLLVEVFNLLGIPPSQLLPNSYWKLEWDVPTAWAWSLNVLPPLNLGDIKRVMKEACLVDHEFNAKATLDEELLIVVGLHLAPDRYEGPSIVLLDFIRIMMNRVVVCKFIPDDVPAMPSSSGTRSAPSTPSDLPLELTPRSTTTPPPIASLSGPQETPDVPLSSPLPLPVEEPPFSHKRPCISVEGAKDTPSVAGPSEPAFQAPVLTPYMDPQAGAFNMLKAVNRADVEIPAVVTAMVEKYAYSLKNCEMLRRELQKVKAAIQGQCAELEAQARERENKLKEELEILKNQMVEKDSQIAMMTMENAAIRSSTMQAYARGREEGASSAVIAFKDSA</sequence>
<reference evidence="3" key="1">
    <citation type="submission" date="2020-06" db="EMBL/GenBank/DDBJ databases">
        <authorList>
            <person name="Li T."/>
            <person name="Hu X."/>
            <person name="Zhang T."/>
            <person name="Song X."/>
            <person name="Zhang H."/>
            <person name="Dai N."/>
            <person name="Sheng W."/>
            <person name="Hou X."/>
            <person name="Wei L."/>
        </authorList>
    </citation>
    <scope>NUCLEOTIDE SEQUENCE</scope>
    <source>
        <strain evidence="3">3651</strain>
        <tissue evidence="3">Leaf</tissue>
    </source>
</reference>
<feature type="coiled-coil region" evidence="1">
    <location>
        <begin position="289"/>
        <end position="334"/>
    </location>
</feature>
<proteinExistence type="predicted"/>
<comment type="caution">
    <text evidence="3">The sequence shown here is derived from an EMBL/GenBank/DDBJ whole genome shotgun (WGS) entry which is preliminary data.</text>
</comment>
<accession>A0AAE1Y859</accession>